<feature type="compositionally biased region" description="Polar residues" evidence="1">
    <location>
        <begin position="329"/>
        <end position="341"/>
    </location>
</feature>
<dbReference type="EMBL" id="LSRX01006433">
    <property type="protein sequence ID" value="OLP73085.1"/>
    <property type="molecule type" value="Genomic_DNA"/>
</dbReference>
<comment type="caution">
    <text evidence="2">The sequence shown here is derived from an EMBL/GenBank/DDBJ whole genome shotgun (WGS) entry which is preliminary data.</text>
</comment>
<gene>
    <name evidence="2" type="ORF">AK812_SmicGene47823</name>
</gene>
<proteinExistence type="predicted"/>
<feature type="region of interest" description="Disordered" evidence="1">
    <location>
        <begin position="319"/>
        <end position="370"/>
    </location>
</feature>
<keyword evidence="3" id="KW-1185">Reference proteome</keyword>
<evidence type="ECO:0000256" key="1">
    <source>
        <dbReference type="SAM" id="MobiDB-lite"/>
    </source>
</evidence>
<organism evidence="2 3">
    <name type="scientific">Symbiodinium microadriaticum</name>
    <name type="common">Dinoflagellate</name>
    <name type="synonym">Zooxanthella microadriatica</name>
    <dbReference type="NCBI Taxonomy" id="2951"/>
    <lineage>
        <taxon>Eukaryota</taxon>
        <taxon>Sar</taxon>
        <taxon>Alveolata</taxon>
        <taxon>Dinophyceae</taxon>
        <taxon>Suessiales</taxon>
        <taxon>Symbiodiniaceae</taxon>
        <taxon>Symbiodinium</taxon>
    </lineage>
</organism>
<evidence type="ECO:0000313" key="3">
    <source>
        <dbReference type="Proteomes" id="UP000186817"/>
    </source>
</evidence>
<evidence type="ECO:0000313" key="2">
    <source>
        <dbReference type="EMBL" id="OLP73085.1"/>
    </source>
</evidence>
<sequence length="370" mass="41482">MSWESEGFQPETLGSSVLDLRGPLAMGPFVFWVVHLALLCDRGGAAPVPDYALRVLHVGLAGLGGLGPADAVPDGSLQGWRPAWLVHAIDRMDLLIRHGGCPRLILDRLRRAVDSRGHQRYGNFAYTIMLEIEDEIRDTLSTSIPAEMEDDANSWALHTEENLIIEYLEEHYPACMRRLWNHMSQGGLFADHLPGNSSMTHERVYDFNMLREQNPVLADLVPRAGPKRIPRWLLVRDQWLEEAANRLEVIMAEGWDAEETLAHIVSQARLRRDSHYVRELQGLLGRLRRNFEIVRNPGGAHRMWAEQMEDKLFATYQQHTGDDEGDSTARGSGLNNATEENTLGDGRAGAPDGGDTDLASLMDVTRDLPQ</sequence>
<feature type="non-terminal residue" evidence="2">
    <location>
        <position position="370"/>
    </location>
</feature>
<name>A0A1Q9BQX0_SYMMI</name>
<dbReference type="AlphaFoldDB" id="A0A1Q9BQX0"/>
<dbReference type="OrthoDB" id="431172at2759"/>
<reference evidence="2 3" key="1">
    <citation type="submission" date="2016-02" db="EMBL/GenBank/DDBJ databases">
        <title>Genome analysis of coral dinoflagellate symbionts highlights evolutionary adaptations to a symbiotic lifestyle.</title>
        <authorList>
            <person name="Aranda M."/>
            <person name="Li Y."/>
            <person name="Liew Y.J."/>
            <person name="Baumgarten S."/>
            <person name="Simakov O."/>
            <person name="Wilson M."/>
            <person name="Piel J."/>
            <person name="Ashoor H."/>
            <person name="Bougouffa S."/>
            <person name="Bajic V.B."/>
            <person name="Ryu T."/>
            <person name="Ravasi T."/>
            <person name="Bayer T."/>
            <person name="Micklem G."/>
            <person name="Kim H."/>
            <person name="Bhak J."/>
            <person name="Lajeunesse T.C."/>
            <person name="Voolstra C.R."/>
        </authorList>
    </citation>
    <scope>NUCLEOTIDE SEQUENCE [LARGE SCALE GENOMIC DNA]</scope>
    <source>
        <strain evidence="2 3">CCMP2467</strain>
    </source>
</reference>
<protein>
    <submittedName>
        <fullName evidence="2">Uncharacterized protein</fullName>
    </submittedName>
</protein>
<accession>A0A1Q9BQX0</accession>
<dbReference type="Proteomes" id="UP000186817">
    <property type="component" value="Unassembled WGS sequence"/>
</dbReference>